<keyword evidence="1" id="KW-0732">Signal</keyword>
<name>A0AAD9WDT5_9HELO</name>
<accession>A0AAD9WDT5</accession>
<feature type="signal peptide" evidence="1">
    <location>
        <begin position="1"/>
        <end position="21"/>
    </location>
</feature>
<dbReference type="Proteomes" id="UP001285354">
    <property type="component" value="Unassembled WGS sequence"/>
</dbReference>
<gene>
    <name evidence="2" type="ORF">QTJ16_003653</name>
</gene>
<protein>
    <submittedName>
        <fullName evidence="2">Uncharacterized protein</fullName>
    </submittedName>
</protein>
<reference evidence="2" key="1">
    <citation type="submission" date="2023-06" db="EMBL/GenBank/DDBJ databases">
        <title>Draft genome of Marssonina rosae.</title>
        <authorList>
            <person name="Cheng Q."/>
        </authorList>
    </citation>
    <scope>NUCLEOTIDE SEQUENCE</scope>
    <source>
        <strain evidence="2">R4</strain>
    </source>
</reference>
<sequence length="910" mass="94177">MVNMWTKFLPLLAIGPALVHSLAPTDQIQDADPAQAGYLDNHNLHPNTVGSAMFGMLWKNTYGNKEKWYAKPLVYTPPGASQIVFTASAQNIIRTLDAVNGTLLSTRTLQPPFLQKDIGCTDIPDFIGVIGSLHSIQSTLVILTRWQGTPIIDPNTNTAYFFSKGYKGGAAGGGVANGVYKFYAIDVQTLQDKPGFPVLIDGHNADNDPTRYFIGGTVLQRPALAIVNGVVLGGFGGHCDLFNYTGMIVAVSTTPGVGVTSLFAMESGPAAPPIQGDIMVEKGGGMGFAVDGDRIFLATGNGQGHANGDVSASGRQPLSTLDEVAGSFSVSPEGKLSLVDYFEPYEYISMDAGDRDLGSSGVTLLDPSVFKGNGVSRIAVTLGKNSKAYILNANNLGGFKQGPGGTDNVLQTITAQGAVFAGIGSYPLEGGYIYFTPTGGATVCYKMGISSGMVPSFTLVGKTTGPAAGRVGVGIPATTSFKGQVGTGILWISDPSLGLQAFNAVPVDGVLQPIPIVATGGLNKFQRPAFGDGRLCTTDTNGNIMCLGSPVALPLNCTDPIDFKDVALGTSVTKTVSCKALIPITKINGCTTGDATWRCDNSTLPQGSLASDATFSFPVKWDLTQETLSEGQQASFGNVVPGVESTSLNILTTNGVAKYSTVLPVSLTGRAISPAAFLTITPSEIDVGGLVLGSAGAPSGLTASLILSNIGANGLAILGTAWTNTVTSNTRWTNITNGDLGNGFTAMDFPKAGDTLASATSISVNFNFSAANTGTYTCFVEIWTTGGSEYIIVSASVSTAPVANISVSTIEGGWEFSSPLNLDFGSVLDGTTQSGNIRICNSGGSALAVTKIKPPIGTELLAPNALVDLHEGQFIDVNSCALGQVSIVAAPLGVNRLEHSVSDVWILNTE</sequence>
<comment type="caution">
    <text evidence="2">The sequence shown here is derived from an EMBL/GenBank/DDBJ whole genome shotgun (WGS) entry which is preliminary data.</text>
</comment>
<organism evidence="2 3">
    <name type="scientific">Diplocarpon rosae</name>
    <dbReference type="NCBI Taxonomy" id="946125"/>
    <lineage>
        <taxon>Eukaryota</taxon>
        <taxon>Fungi</taxon>
        <taxon>Dikarya</taxon>
        <taxon>Ascomycota</taxon>
        <taxon>Pezizomycotina</taxon>
        <taxon>Leotiomycetes</taxon>
        <taxon>Helotiales</taxon>
        <taxon>Drepanopezizaceae</taxon>
        <taxon>Diplocarpon</taxon>
    </lineage>
</organism>
<keyword evidence="3" id="KW-1185">Reference proteome</keyword>
<evidence type="ECO:0000256" key="1">
    <source>
        <dbReference type="SAM" id="SignalP"/>
    </source>
</evidence>
<evidence type="ECO:0000313" key="2">
    <source>
        <dbReference type="EMBL" id="KAK2626478.1"/>
    </source>
</evidence>
<feature type="chain" id="PRO_5041949045" evidence="1">
    <location>
        <begin position="22"/>
        <end position="910"/>
    </location>
</feature>
<dbReference type="AlphaFoldDB" id="A0AAD9WDT5"/>
<evidence type="ECO:0000313" key="3">
    <source>
        <dbReference type="Proteomes" id="UP001285354"/>
    </source>
</evidence>
<proteinExistence type="predicted"/>
<dbReference type="EMBL" id="JAUBYV010000005">
    <property type="protein sequence ID" value="KAK2626478.1"/>
    <property type="molecule type" value="Genomic_DNA"/>
</dbReference>